<dbReference type="Proteomes" id="UP000461585">
    <property type="component" value="Unassembled WGS sequence"/>
</dbReference>
<evidence type="ECO:0000256" key="1">
    <source>
        <dbReference type="SAM" id="MobiDB-lite"/>
    </source>
</evidence>
<dbReference type="SUPFAM" id="SSF46689">
    <property type="entry name" value="Homeodomain-like"/>
    <property type="match status" value="1"/>
</dbReference>
<dbReference type="PANTHER" id="PTHR35004:SF7">
    <property type="entry name" value="INTEGRASE PROTEIN"/>
    <property type="match status" value="1"/>
</dbReference>
<dbReference type="AlphaFoldDB" id="A0A7X5HYB6"/>
<feature type="region of interest" description="Disordered" evidence="1">
    <location>
        <begin position="415"/>
        <end position="434"/>
    </location>
</feature>
<evidence type="ECO:0000313" key="4">
    <source>
        <dbReference type="Proteomes" id="UP000461585"/>
    </source>
</evidence>
<sequence>MTEEYRYDVIKKLVDTDGNKKNAAKKLGCTTRHINRMVKGYKSLGKAFFIHGNRGRKPVSTLPPETRKSIQDLYLTKYAEANHTHYAELLQKHEEINASPSTVRNILMDSGRLSPKARRTTKARARKALEAKRQAATSKRELDRITTELLLLDDPHPRRPRCANFGEMIQMDASVHLWFGDTKTQLHAAVDDSTGCIVGAYFDYQETLKGYYNVFRQILQNHGIPYMFYTDRRTVFEYKLKGSPSIEEDTFTQFGYACKQLGVEIVTTSIPQAKGRVERLFQTLQSRLPLELRLAGATTIEQANAFLDSYIQEYNARFALPVNHTKSVFETQPGNETINLTLAVLANRKVDSGHSIRFDNSFYTPVTSNGFPAYYRKGTDALVIKAFDGSLFASINETVYALDLIPTHERASRNFAAQHAAPAPKPKKRHVPSMSHPWKRNSFVQYVNTQPHRQDQLLDSVAHV</sequence>
<name>A0A7X5HYB6_9FIRM</name>
<dbReference type="PANTHER" id="PTHR35004">
    <property type="entry name" value="TRANSPOSASE RV3428C-RELATED"/>
    <property type="match status" value="1"/>
</dbReference>
<gene>
    <name evidence="3" type="ORF">GXN74_14165</name>
</gene>
<keyword evidence="4" id="KW-1185">Reference proteome</keyword>
<accession>A0A7X5HYB6</accession>
<evidence type="ECO:0000259" key="2">
    <source>
        <dbReference type="PROSITE" id="PS50994"/>
    </source>
</evidence>
<dbReference type="InterPro" id="IPR009057">
    <property type="entry name" value="Homeodomain-like_sf"/>
</dbReference>
<dbReference type="InterPro" id="IPR036397">
    <property type="entry name" value="RNaseH_sf"/>
</dbReference>
<dbReference type="InterPro" id="IPR047797">
    <property type="entry name" value="ISNCY_transpos"/>
</dbReference>
<dbReference type="GO" id="GO:0003676">
    <property type="term" value="F:nucleic acid binding"/>
    <property type="evidence" value="ECO:0007669"/>
    <property type="project" value="InterPro"/>
</dbReference>
<feature type="domain" description="Integrase catalytic" evidence="2">
    <location>
        <begin position="156"/>
        <end position="341"/>
    </location>
</feature>
<reference evidence="3 4" key="1">
    <citation type="submission" date="2020-01" db="EMBL/GenBank/DDBJ databases">
        <title>Anaeroalcalibacter tamaniensis gen. nov., sp. nov., moderately halophilic strictly anaerobic fermenter bacterium from mud volcano of Taman peninsula.</title>
        <authorList>
            <person name="Frolova A."/>
            <person name="Merkel A.Y."/>
            <person name="Slobodkin A.I."/>
        </authorList>
    </citation>
    <scope>NUCLEOTIDE SEQUENCE [LARGE SCALE GENOMIC DNA]</scope>
    <source>
        <strain evidence="3 4">F-3ap</strain>
    </source>
</reference>
<dbReference type="NCBIfam" id="NF033594">
    <property type="entry name" value="transpos_ISNCY_2"/>
    <property type="match status" value="1"/>
</dbReference>
<organism evidence="3 4">
    <name type="scientific">Anaerotalea alkaliphila</name>
    <dbReference type="NCBI Taxonomy" id="2662126"/>
    <lineage>
        <taxon>Bacteria</taxon>
        <taxon>Bacillati</taxon>
        <taxon>Bacillota</taxon>
        <taxon>Clostridia</taxon>
        <taxon>Eubacteriales</taxon>
        <taxon>Anaerotalea</taxon>
    </lineage>
</organism>
<protein>
    <submittedName>
        <fullName evidence="3">ISNCY family transposase</fullName>
    </submittedName>
</protein>
<dbReference type="GO" id="GO:0015074">
    <property type="term" value="P:DNA integration"/>
    <property type="evidence" value="ECO:0007669"/>
    <property type="project" value="InterPro"/>
</dbReference>
<proteinExistence type="predicted"/>
<dbReference type="EMBL" id="JAAEEH010000081">
    <property type="protein sequence ID" value="NDL68873.1"/>
    <property type="molecule type" value="Genomic_DNA"/>
</dbReference>
<evidence type="ECO:0000313" key="3">
    <source>
        <dbReference type="EMBL" id="NDL68873.1"/>
    </source>
</evidence>
<dbReference type="InterPro" id="IPR001584">
    <property type="entry name" value="Integrase_cat-core"/>
</dbReference>
<comment type="caution">
    <text evidence="3">The sequence shown here is derived from an EMBL/GenBank/DDBJ whole genome shotgun (WGS) entry which is preliminary data.</text>
</comment>
<dbReference type="InterPro" id="IPR012337">
    <property type="entry name" value="RNaseH-like_sf"/>
</dbReference>
<dbReference type="PROSITE" id="PS50994">
    <property type="entry name" value="INTEGRASE"/>
    <property type="match status" value="1"/>
</dbReference>
<dbReference type="Gene3D" id="3.30.420.10">
    <property type="entry name" value="Ribonuclease H-like superfamily/Ribonuclease H"/>
    <property type="match status" value="1"/>
</dbReference>
<dbReference type="SUPFAM" id="SSF53098">
    <property type="entry name" value="Ribonuclease H-like"/>
    <property type="match status" value="1"/>
</dbReference>
<dbReference type="RefSeq" id="WP_162371586.1">
    <property type="nucleotide sequence ID" value="NZ_JAAEEH010000081.1"/>
</dbReference>